<keyword evidence="1" id="KW-0560">Oxidoreductase</keyword>
<name>A0ABU9B741_9BURK</name>
<dbReference type="Pfam" id="PF02153">
    <property type="entry name" value="PDH_N"/>
    <property type="match status" value="1"/>
</dbReference>
<evidence type="ECO:0000256" key="2">
    <source>
        <dbReference type="SAM" id="MobiDB-lite"/>
    </source>
</evidence>
<organism evidence="4 5">
    <name type="scientific">Pseudaquabacterium rugosum</name>
    <dbReference type="NCBI Taxonomy" id="2984194"/>
    <lineage>
        <taxon>Bacteria</taxon>
        <taxon>Pseudomonadati</taxon>
        <taxon>Pseudomonadota</taxon>
        <taxon>Betaproteobacteria</taxon>
        <taxon>Burkholderiales</taxon>
        <taxon>Sphaerotilaceae</taxon>
        <taxon>Pseudaquabacterium</taxon>
    </lineage>
</organism>
<dbReference type="Pfam" id="PF20463">
    <property type="entry name" value="PDH_C"/>
    <property type="match status" value="1"/>
</dbReference>
<feature type="domain" description="Prephenate/arogenate dehydrogenase" evidence="3">
    <location>
        <begin position="6"/>
        <end position="294"/>
    </location>
</feature>
<gene>
    <name evidence="4" type="ORF">AACH11_06935</name>
</gene>
<dbReference type="InterPro" id="IPR046826">
    <property type="entry name" value="PDH_N"/>
</dbReference>
<dbReference type="Gene3D" id="1.10.3660.10">
    <property type="entry name" value="6-phosphogluconate dehydrogenase C-terminal like domain"/>
    <property type="match status" value="1"/>
</dbReference>
<reference evidence="4 5" key="1">
    <citation type="submission" date="2024-04" db="EMBL/GenBank/DDBJ databases">
        <title>Novel species of the genus Ideonella isolated from streams.</title>
        <authorList>
            <person name="Lu H."/>
        </authorList>
    </citation>
    <scope>NUCLEOTIDE SEQUENCE [LARGE SCALE GENOMIC DNA]</scope>
    <source>
        <strain evidence="4 5">BYS139W</strain>
    </source>
</reference>
<protein>
    <submittedName>
        <fullName evidence="4">Prephenate dehydrogenase/arogenate dehydrogenase family protein</fullName>
    </submittedName>
</protein>
<dbReference type="Gene3D" id="3.40.50.720">
    <property type="entry name" value="NAD(P)-binding Rossmann-like Domain"/>
    <property type="match status" value="1"/>
</dbReference>
<evidence type="ECO:0000256" key="1">
    <source>
        <dbReference type="ARBA" id="ARBA00023002"/>
    </source>
</evidence>
<dbReference type="RefSeq" id="WP_341373571.1">
    <property type="nucleotide sequence ID" value="NZ_JBBUTF010000005.1"/>
</dbReference>
<evidence type="ECO:0000313" key="5">
    <source>
        <dbReference type="Proteomes" id="UP001368500"/>
    </source>
</evidence>
<dbReference type="InterPro" id="IPR050812">
    <property type="entry name" value="Preph/Arog_dehydrog"/>
</dbReference>
<dbReference type="PANTHER" id="PTHR21363">
    <property type="entry name" value="PREPHENATE DEHYDROGENASE"/>
    <property type="match status" value="1"/>
</dbReference>
<dbReference type="SUPFAM" id="SSF51735">
    <property type="entry name" value="NAD(P)-binding Rossmann-fold domains"/>
    <property type="match status" value="1"/>
</dbReference>
<dbReference type="PROSITE" id="PS51176">
    <property type="entry name" value="PDH_ADH"/>
    <property type="match status" value="1"/>
</dbReference>
<dbReference type="InterPro" id="IPR046825">
    <property type="entry name" value="PDH_C"/>
</dbReference>
<dbReference type="Proteomes" id="UP001368500">
    <property type="component" value="Unassembled WGS sequence"/>
</dbReference>
<dbReference type="InterPro" id="IPR036291">
    <property type="entry name" value="NAD(P)-bd_dom_sf"/>
</dbReference>
<comment type="caution">
    <text evidence="4">The sequence shown here is derived from an EMBL/GenBank/DDBJ whole genome shotgun (WGS) entry which is preliminary data.</text>
</comment>
<accession>A0ABU9B741</accession>
<evidence type="ECO:0000313" key="4">
    <source>
        <dbReference type="EMBL" id="MEK8025691.1"/>
    </source>
</evidence>
<dbReference type="InterPro" id="IPR008927">
    <property type="entry name" value="6-PGluconate_DH-like_C_sf"/>
</dbReference>
<dbReference type="SUPFAM" id="SSF48179">
    <property type="entry name" value="6-phosphogluconate dehydrogenase C-terminal domain-like"/>
    <property type="match status" value="1"/>
</dbReference>
<keyword evidence="5" id="KW-1185">Reference proteome</keyword>
<feature type="region of interest" description="Disordered" evidence="2">
    <location>
        <begin position="289"/>
        <end position="331"/>
    </location>
</feature>
<proteinExistence type="predicted"/>
<sequence length="331" mass="34621">MQPVVQQLGVIGCGLIGGSFALALKRAGMVRQVVGYSKSPTTTETARRLGVIDRVAESALLAVSGSDVVLVAVPVAATETTLKNIRELVSPDMLVMDVGSTKRDVVDTARRVLGEKIGSFVPAHPIAGKESAGVQHADGALYQGRQVILTPLPQTRASHVDRATLLWQAAGAVVQQMSADSHDAAFAAVSHLPHLLAFAYFSAIANQPAGPEFLSLAGPGFRDFTRIAASDPTIWRDILLANREEVLRQSQRFRYQLKLLETAMASGQSADLEELIRLPALARSQWQIGGAPVTTGHPGPAPQGGAATTGAAGSGTPPAGQTPSPGAPRPR</sequence>
<dbReference type="InterPro" id="IPR003099">
    <property type="entry name" value="Prephen_DH"/>
</dbReference>
<evidence type="ECO:0000259" key="3">
    <source>
        <dbReference type="PROSITE" id="PS51176"/>
    </source>
</evidence>
<dbReference type="EMBL" id="JBBUTF010000005">
    <property type="protein sequence ID" value="MEK8025691.1"/>
    <property type="molecule type" value="Genomic_DNA"/>
</dbReference>
<feature type="compositionally biased region" description="Low complexity" evidence="2">
    <location>
        <begin position="294"/>
        <end position="324"/>
    </location>
</feature>
<dbReference type="PANTHER" id="PTHR21363:SF0">
    <property type="entry name" value="PREPHENATE DEHYDROGENASE [NADP(+)]"/>
    <property type="match status" value="1"/>
</dbReference>